<organism evidence="1">
    <name type="scientific">marine sediment metagenome</name>
    <dbReference type="NCBI Taxonomy" id="412755"/>
    <lineage>
        <taxon>unclassified sequences</taxon>
        <taxon>metagenomes</taxon>
        <taxon>ecological metagenomes</taxon>
    </lineage>
</organism>
<dbReference type="EMBL" id="LAZR01014860">
    <property type="protein sequence ID" value="KKM15629.1"/>
    <property type="molecule type" value="Genomic_DNA"/>
</dbReference>
<protein>
    <submittedName>
        <fullName evidence="1">Uncharacterized protein</fullName>
    </submittedName>
</protein>
<sequence>MSQCECCGIKEQGEIYDEELIEFRGHMICSWCKGHWLEMERKLGRTLRIKDFQRAFGGVDLLEKS</sequence>
<name>A0A0F9I7H3_9ZZZZ</name>
<dbReference type="AlphaFoldDB" id="A0A0F9I7H3"/>
<accession>A0A0F9I7H3</accession>
<reference evidence="1" key="1">
    <citation type="journal article" date="2015" name="Nature">
        <title>Complex archaea that bridge the gap between prokaryotes and eukaryotes.</title>
        <authorList>
            <person name="Spang A."/>
            <person name="Saw J.H."/>
            <person name="Jorgensen S.L."/>
            <person name="Zaremba-Niedzwiedzka K."/>
            <person name="Martijn J."/>
            <person name="Lind A.E."/>
            <person name="van Eijk R."/>
            <person name="Schleper C."/>
            <person name="Guy L."/>
            <person name="Ettema T.J."/>
        </authorList>
    </citation>
    <scope>NUCLEOTIDE SEQUENCE</scope>
</reference>
<gene>
    <name evidence="1" type="ORF">LCGC14_1694060</name>
</gene>
<evidence type="ECO:0000313" key="1">
    <source>
        <dbReference type="EMBL" id="KKM15629.1"/>
    </source>
</evidence>
<proteinExistence type="predicted"/>
<comment type="caution">
    <text evidence="1">The sequence shown here is derived from an EMBL/GenBank/DDBJ whole genome shotgun (WGS) entry which is preliminary data.</text>
</comment>